<accession>W4KJK8</accession>
<organism evidence="2 3">
    <name type="scientific">Heterobasidion irregulare (strain TC 32-1)</name>
    <dbReference type="NCBI Taxonomy" id="747525"/>
    <lineage>
        <taxon>Eukaryota</taxon>
        <taxon>Fungi</taxon>
        <taxon>Dikarya</taxon>
        <taxon>Basidiomycota</taxon>
        <taxon>Agaricomycotina</taxon>
        <taxon>Agaricomycetes</taxon>
        <taxon>Russulales</taxon>
        <taxon>Bondarzewiaceae</taxon>
        <taxon>Heterobasidion</taxon>
        <taxon>Heterobasidion annosum species complex</taxon>
    </lineage>
</organism>
<dbReference type="RefSeq" id="XP_009542822.1">
    <property type="nucleotide sequence ID" value="XM_009544527.1"/>
</dbReference>
<dbReference type="InParanoid" id="W4KJK8"/>
<sequence>MRCGAMRWWVDTVRCGAAWPCTCACAVYRPGARAVGERDAGEERWDRRDAGVRTSGAAPDARAVVFALCLPFVEGVGSGLVRVRPTGAHRGGSTDSVVALGRERKEGSRELDPMTHVS</sequence>
<evidence type="ECO:0000313" key="2">
    <source>
        <dbReference type="EMBL" id="ETW86037.1"/>
    </source>
</evidence>
<evidence type="ECO:0000313" key="3">
    <source>
        <dbReference type="Proteomes" id="UP000030671"/>
    </source>
</evidence>
<evidence type="ECO:0000256" key="1">
    <source>
        <dbReference type="SAM" id="MobiDB-lite"/>
    </source>
</evidence>
<feature type="compositionally biased region" description="Basic and acidic residues" evidence="1">
    <location>
        <begin position="101"/>
        <end position="118"/>
    </location>
</feature>
<dbReference type="EMBL" id="KI925455">
    <property type="protein sequence ID" value="ETW86037.1"/>
    <property type="molecule type" value="Genomic_DNA"/>
</dbReference>
<protein>
    <submittedName>
        <fullName evidence="2">Uncharacterized protein</fullName>
    </submittedName>
</protein>
<proteinExistence type="predicted"/>
<reference evidence="2 3" key="1">
    <citation type="journal article" date="2012" name="New Phytol.">
        <title>Insight into trade-off between wood decay and parasitism from the genome of a fungal forest pathogen.</title>
        <authorList>
            <person name="Olson A."/>
            <person name="Aerts A."/>
            <person name="Asiegbu F."/>
            <person name="Belbahri L."/>
            <person name="Bouzid O."/>
            <person name="Broberg A."/>
            <person name="Canback B."/>
            <person name="Coutinho P.M."/>
            <person name="Cullen D."/>
            <person name="Dalman K."/>
            <person name="Deflorio G."/>
            <person name="van Diepen L.T."/>
            <person name="Dunand C."/>
            <person name="Duplessis S."/>
            <person name="Durling M."/>
            <person name="Gonthier P."/>
            <person name="Grimwood J."/>
            <person name="Fossdal C.G."/>
            <person name="Hansson D."/>
            <person name="Henrissat B."/>
            <person name="Hietala A."/>
            <person name="Himmelstrand K."/>
            <person name="Hoffmeister D."/>
            <person name="Hogberg N."/>
            <person name="James T.Y."/>
            <person name="Karlsson M."/>
            <person name="Kohler A."/>
            <person name="Kues U."/>
            <person name="Lee Y.H."/>
            <person name="Lin Y.C."/>
            <person name="Lind M."/>
            <person name="Lindquist E."/>
            <person name="Lombard V."/>
            <person name="Lucas S."/>
            <person name="Lunden K."/>
            <person name="Morin E."/>
            <person name="Murat C."/>
            <person name="Park J."/>
            <person name="Raffaello T."/>
            <person name="Rouze P."/>
            <person name="Salamov A."/>
            <person name="Schmutz J."/>
            <person name="Solheim H."/>
            <person name="Stahlberg J."/>
            <person name="Velez H."/>
            <person name="de Vries R.P."/>
            <person name="Wiebenga A."/>
            <person name="Woodward S."/>
            <person name="Yakovlev I."/>
            <person name="Garbelotto M."/>
            <person name="Martin F."/>
            <person name="Grigoriev I.V."/>
            <person name="Stenlid J."/>
        </authorList>
    </citation>
    <scope>NUCLEOTIDE SEQUENCE [LARGE SCALE GENOMIC DNA]</scope>
    <source>
        <strain evidence="2 3">TC 32-1</strain>
    </source>
</reference>
<dbReference type="GeneID" id="20674617"/>
<dbReference type="HOGENOM" id="CLU_2073455_0_0_1"/>
<gene>
    <name evidence="2" type="ORF">HETIRDRAFT_432558</name>
</gene>
<dbReference type="Proteomes" id="UP000030671">
    <property type="component" value="Unassembled WGS sequence"/>
</dbReference>
<dbReference type="KEGG" id="hir:HETIRDRAFT_432558"/>
<dbReference type="AlphaFoldDB" id="W4KJK8"/>
<feature type="region of interest" description="Disordered" evidence="1">
    <location>
        <begin position="84"/>
        <end position="118"/>
    </location>
</feature>
<keyword evidence="3" id="KW-1185">Reference proteome</keyword>
<name>W4KJK8_HETIT</name>